<dbReference type="STRING" id="1550566.SZ63_03075"/>
<comment type="caution">
    <text evidence="1">The sequence shown here is derived from an EMBL/GenBank/DDBJ whole genome shotgun (WGS) entry which is preliminary data.</text>
</comment>
<dbReference type="Proteomes" id="UP000035301">
    <property type="component" value="Unassembled WGS sequence"/>
</dbReference>
<name>A0A0H1QZN7_9EURY</name>
<dbReference type="EMBL" id="JXOJ01000002">
    <property type="protein sequence ID" value="KLK88066.1"/>
    <property type="molecule type" value="Genomic_DNA"/>
</dbReference>
<sequence>MSPDDVAPATEEGERLREVYEQGVPWRRWGPYLSERQWGTVREDHSDDGAGLGASHQIGWTGIIARLIQGYAYMTPEQILTPAARQLNYRKRAAPPPPAAPTSR</sequence>
<evidence type="ECO:0000313" key="2">
    <source>
        <dbReference type="Proteomes" id="UP000035301"/>
    </source>
</evidence>
<dbReference type="PATRIC" id="fig|1550566.3.peg.658"/>
<reference evidence="1 2" key="1">
    <citation type="journal article" date="2015" name="Int. J. Syst. Evol. Microbiol.">
        <title>Methanoculleus sediminis sp. nov., a methanogen from sediments near a submarine mud volcano.</title>
        <authorList>
            <person name="Chen S.C."/>
            <person name="Chen M.F."/>
            <person name="Lai M.C."/>
            <person name="Weng C.Y."/>
            <person name="Wu S.Y."/>
            <person name="Lin S."/>
            <person name="Yang T.F."/>
            <person name="Chen P.C."/>
        </authorList>
    </citation>
    <scope>NUCLEOTIDE SEQUENCE [LARGE SCALE GENOMIC DNA]</scope>
    <source>
        <strain evidence="1 2">S3Fa</strain>
    </source>
</reference>
<keyword evidence="2" id="KW-1185">Reference proteome</keyword>
<dbReference type="RefSeq" id="WP_048181032.1">
    <property type="nucleotide sequence ID" value="NZ_JXOJ01000002.1"/>
</dbReference>
<protein>
    <submittedName>
        <fullName evidence="1">Uncharacterized protein</fullName>
    </submittedName>
</protein>
<evidence type="ECO:0000313" key="1">
    <source>
        <dbReference type="EMBL" id="KLK88066.1"/>
    </source>
</evidence>
<accession>A0A0H1QZN7</accession>
<dbReference type="AlphaFoldDB" id="A0A0H1QZN7"/>
<gene>
    <name evidence="1" type="ORF">SZ63_03075</name>
</gene>
<proteinExistence type="predicted"/>
<organism evidence="1 2">
    <name type="scientific">Methanoculleus sediminis</name>
    <dbReference type="NCBI Taxonomy" id="1550566"/>
    <lineage>
        <taxon>Archaea</taxon>
        <taxon>Methanobacteriati</taxon>
        <taxon>Methanobacteriota</taxon>
        <taxon>Stenosarchaea group</taxon>
        <taxon>Methanomicrobia</taxon>
        <taxon>Methanomicrobiales</taxon>
        <taxon>Methanomicrobiaceae</taxon>
        <taxon>Methanoculleus</taxon>
    </lineage>
</organism>